<evidence type="ECO:0000259" key="5">
    <source>
        <dbReference type="Pfam" id="PF04253"/>
    </source>
</evidence>
<organism evidence="7 8">
    <name type="scientific">Cyanidioschyzon merolae (strain NIES-3377 / 10D)</name>
    <name type="common">Unicellular red alga</name>
    <dbReference type="NCBI Taxonomy" id="280699"/>
    <lineage>
        <taxon>Eukaryota</taxon>
        <taxon>Rhodophyta</taxon>
        <taxon>Bangiophyceae</taxon>
        <taxon>Cyanidiales</taxon>
        <taxon>Cyanidiaceae</taxon>
        <taxon>Cyanidioschyzon</taxon>
    </lineage>
</organism>
<dbReference type="EMBL" id="AP006502">
    <property type="protein sequence ID" value="BAM83097.1"/>
    <property type="molecule type" value="Genomic_DNA"/>
</dbReference>
<feature type="transmembrane region" description="Helical" evidence="3">
    <location>
        <begin position="97"/>
        <end position="118"/>
    </location>
</feature>
<dbReference type="Pfam" id="PF04253">
    <property type="entry name" value="TFR_dimer"/>
    <property type="match status" value="1"/>
</dbReference>
<evidence type="ECO:0000313" key="7">
    <source>
        <dbReference type="EMBL" id="BAM83097.1"/>
    </source>
</evidence>
<dbReference type="RefSeq" id="XP_005539133.1">
    <property type="nucleotide sequence ID" value="XM_005539076.1"/>
</dbReference>
<sequence>MPAEGASTESAGLQTTLGELSDDEQIIDDFVMDVESAEHEEVVQDRLPFFRRNEEDSTERGAVAVRHPKRRSRLSGNPFRESLKSRVFWCIRDHWRIWAYTALGALALSLVLLLLSRWSSSGERVPTDAPTDALSQKAQFMGHPYWHALLLRAPDPKRMRNLLHRLTSEPHMSGTHAAKRTAELIRDEWVAAGIPAQIETFQVLLGSQPSHLVIRWSETDPSAPETSIMDLTEPSIRGDAATEAVSNATTFHGYAASGKVRSAPIVYVNYGRPEDYAELERRGINVSGKVVLVRYGQLFRGLKVFHAQVRQAAAVLIYSDPGDDGAARGSTYPDGPWRPAKAVQRGSVQFNALCVGDPSTPGYGSTEAAPRRTYEAAVRESCLPSIPSVPISAAGAEILFRRMHESWQRAGSKNDTLVSLMTAPEAFRGGLDSKLYVLSGNDDVRLDLEVVHEYALKPIYNVIGVIPGAHGDLESDKEIVFGNHHDAWIYGAVDPHTGTLVQMESVRAFGALLRRGWRPRRTLVFASWDAEEWGTIGSVEHVETNLESRIRGRTLVYVNADVIVSGSTARLGLAGSPLLTQAAEQAMRGLTDPITSKALVEDWKARRQQAIDSERALQRSSPNEAPHLGTDFRDEPPGPLHNRAATANWIPLLDLLGGGSDHTAFLHHAGVSSLDIGFDELDHPSYPVYHSIYDDEAYFLGFTDPDFRLHLVATQLVSTLLLDLVDAPLLPMNVTDYAHWLRYHLRLLETSRPDLLSVVQQQLQPAMDAFAGAAQRFSAQRMLTVAQCWALRECRAALSDRASRRLLDRDVAKYAALNQALMNVERALIHSDGIPGRSWYRHTAVAPHPDKGYSAVAFPFLYGSTATNASQGLAATAAAIQRAARVLEECVSQWLMS</sequence>
<dbReference type="GO" id="GO:0004180">
    <property type="term" value="F:carboxypeptidase activity"/>
    <property type="evidence" value="ECO:0007669"/>
    <property type="project" value="UniProtKB-KW"/>
</dbReference>
<dbReference type="InterPro" id="IPR007365">
    <property type="entry name" value="TFR-like_dimer_dom"/>
</dbReference>
<dbReference type="PANTHER" id="PTHR10404:SF46">
    <property type="entry name" value="VACUOLAR PROTEIN SORTING-ASSOCIATED PROTEIN 70"/>
    <property type="match status" value="1"/>
</dbReference>
<keyword evidence="3" id="KW-1133">Transmembrane helix</keyword>
<reference evidence="7 8" key="1">
    <citation type="journal article" date="2004" name="Nature">
        <title>Genome sequence of the ultrasmall unicellular red alga Cyanidioschyzon merolae 10D.</title>
        <authorList>
            <person name="Matsuzaki M."/>
            <person name="Misumi O."/>
            <person name="Shin-i T."/>
            <person name="Maruyama S."/>
            <person name="Takahara M."/>
            <person name="Miyagishima S."/>
            <person name="Mori T."/>
            <person name="Nishida K."/>
            <person name="Yagisawa F."/>
            <person name="Nishida K."/>
            <person name="Yoshida Y."/>
            <person name="Nishimura Y."/>
            <person name="Nakao S."/>
            <person name="Kobayashi T."/>
            <person name="Momoyama Y."/>
            <person name="Higashiyama T."/>
            <person name="Minoda A."/>
            <person name="Sano M."/>
            <person name="Nomoto H."/>
            <person name="Oishi K."/>
            <person name="Hayashi H."/>
            <person name="Ohta F."/>
            <person name="Nishizaka S."/>
            <person name="Haga S."/>
            <person name="Miura S."/>
            <person name="Morishita T."/>
            <person name="Kabeya Y."/>
            <person name="Terasawa K."/>
            <person name="Suzuki Y."/>
            <person name="Ishii Y."/>
            <person name="Asakawa S."/>
            <person name="Takano H."/>
            <person name="Ohta N."/>
            <person name="Kuroiwa H."/>
            <person name="Tanaka K."/>
            <person name="Shimizu N."/>
            <person name="Sugano S."/>
            <person name="Sato N."/>
            <person name="Nozaki H."/>
            <person name="Ogasawara N."/>
            <person name="Kohara Y."/>
            <person name="Kuroiwa T."/>
        </authorList>
    </citation>
    <scope>NUCLEOTIDE SEQUENCE [LARGE SCALE GENOMIC DNA]</scope>
    <source>
        <strain evidence="7 8">10D</strain>
    </source>
</reference>
<keyword evidence="7" id="KW-0378">Hydrolase</keyword>
<dbReference type="Pfam" id="PF02225">
    <property type="entry name" value="PA"/>
    <property type="match status" value="1"/>
</dbReference>
<protein>
    <submittedName>
        <fullName evidence="7">Probable glutamate carboxypeptidase II</fullName>
    </submittedName>
</protein>
<dbReference type="Pfam" id="PF04389">
    <property type="entry name" value="Peptidase_M28"/>
    <property type="match status" value="1"/>
</dbReference>
<dbReference type="CDD" id="cd02121">
    <property type="entry name" value="PA_GCPII_like"/>
    <property type="match status" value="1"/>
</dbReference>
<dbReference type="PANTHER" id="PTHR10404">
    <property type="entry name" value="N-ACETYLATED-ALPHA-LINKED ACIDIC DIPEPTIDASE"/>
    <property type="match status" value="1"/>
</dbReference>
<feature type="region of interest" description="Disordered" evidence="2">
    <location>
        <begin position="612"/>
        <end position="640"/>
    </location>
</feature>
<dbReference type="SUPFAM" id="SSF47672">
    <property type="entry name" value="Transferrin receptor-like dimerisation domain"/>
    <property type="match status" value="1"/>
</dbReference>
<dbReference type="InterPro" id="IPR046450">
    <property type="entry name" value="PA_dom_sf"/>
</dbReference>
<dbReference type="AlphaFoldDB" id="M1VHZ6"/>
<dbReference type="KEGG" id="cme:CYME_CMT078C"/>
<name>M1VHZ6_CYAM1</name>
<evidence type="ECO:0000256" key="3">
    <source>
        <dbReference type="SAM" id="Phobius"/>
    </source>
</evidence>
<dbReference type="InterPro" id="IPR036757">
    <property type="entry name" value="TFR-like_dimer_dom_sf"/>
</dbReference>
<dbReference type="SUPFAM" id="SSF53187">
    <property type="entry name" value="Zn-dependent exopeptidases"/>
    <property type="match status" value="1"/>
</dbReference>
<dbReference type="OrthoDB" id="5841748at2759"/>
<reference evidence="7 8" key="2">
    <citation type="journal article" date="2007" name="BMC Biol.">
        <title>A 100%-complete sequence reveals unusually simple genomic features in the hot-spring red alga Cyanidioschyzon merolae.</title>
        <authorList>
            <person name="Nozaki H."/>
            <person name="Takano H."/>
            <person name="Misumi O."/>
            <person name="Terasawa K."/>
            <person name="Matsuzaki M."/>
            <person name="Maruyama S."/>
            <person name="Nishida K."/>
            <person name="Yagisawa F."/>
            <person name="Yoshida Y."/>
            <person name="Fujiwara T."/>
            <person name="Takio S."/>
            <person name="Tamura K."/>
            <person name="Chung S.J."/>
            <person name="Nakamura S."/>
            <person name="Kuroiwa H."/>
            <person name="Tanaka K."/>
            <person name="Sato N."/>
            <person name="Kuroiwa T."/>
        </authorList>
    </citation>
    <scope>NUCLEOTIDE SEQUENCE [LARGE SCALE GENOMIC DNA]</scope>
    <source>
        <strain evidence="7 8">10D</strain>
    </source>
</reference>
<evidence type="ECO:0000256" key="1">
    <source>
        <dbReference type="ARBA" id="ARBA00005634"/>
    </source>
</evidence>
<keyword evidence="8" id="KW-1185">Reference proteome</keyword>
<dbReference type="Gene3D" id="3.50.30.30">
    <property type="match status" value="1"/>
</dbReference>
<dbReference type="InterPro" id="IPR003137">
    <property type="entry name" value="PA_domain"/>
</dbReference>
<feature type="domain" description="Peptidase M28" evidence="6">
    <location>
        <begin position="461"/>
        <end position="591"/>
    </location>
</feature>
<keyword evidence="3" id="KW-0812">Transmembrane</keyword>
<evidence type="ECO:0000313" key="8">
    <source>
        <dbReference type="Proteomes" id="UP000007014"/>
    </source>
</evidence>
<feature type="domain" description="PA" evidence="4">
    <location>
        <begin position="263"/>
        <end position="347"/>
    </location>
</feature>
<dbReference type="Gramene" id="CMT078CT">
    <property type="protein sequence ID" value="CMT078CT"/>
    <property type="gene ID" value="CMT078C"/>
</dbReference>
<evidence type="ECO:0000256" key="2">
    <source>
        <dbReference type="SAM" id="MobiDB-lite"/>
    </source>
</evidence>
<dbReference type="OMA" id="LWNVIGT"/>
<comment type="similarity">
    <text evidence="1">Belongs to the peptidase M28 family. M28B subfamily.</text>
</comment>
<evidence type="ECO:0000259" key="6">
    <source>
        <dbReference type="Pfam" id="PF04389"/>
    </source>
</evidence>
<dbReference type="eggNOG" id="KOG2195">
    <property type="taxonomic scope" value="Eukaryota"/>
</dbReference>
<dbReference type="GeneID" id="16998214"/>
<accession>M1VHZ6</accession>
<dbReference type="InterPro" id="IPR007484">
    <property type="entry name" value="Peptidase_M28"/>
</dbReference>
<gene>
    <name evidence="7" type="ORF">CYME_CMT078C</name>
</gene>
<dbReference type="Proteomes" id="UP000007014">
    <property type="component" value="Chromosome 20"/>
</dbReference>
<keyword evidence="7" id="KW-0121">Carboxypeptidase</keyword>
<dbReference type="InterPro" id="IPR039373">
    <property type="entry name" value="Peptidase_M28B"/>
</dbReference>
<dbReference type="STRING" id="280699.M1VHZ6"/>
<feature type="domain" description="Transferrin receptor-like dimerisation" evidence="5">
    <location>
        <begin position="761"/>
        <end position="887"/>
    </location>
</feature>
<dbReference type="Gene3D" id="1.20.930.40">
    <property type="entry name" value="Transferrin receptor-like, dimerisation domain"/>
    <property type="match status" value="1"/>
</dbReference>
<keyword evidence="7" id="KW-0645">Protease</keyword>
<dbReference type="SUPFAM" id="SSF52025">
    <property type="entry name" value="PA domain"/>
    <property type="match status" value="1"/>
</dbReference>
<dbReference type="FunFam" id="3.40.630.10:FF:000101">
    <property type="entry name" value="N-acetylated alpha-linked acidic dipeptidase like 1"/>
    <property type="match status" value="1"/>
</dbReference>
<keyword evidence="3" id="KW-0472">Membrane</keyword>
<proteinExistence type="inferred from homology"/>
<evidence type="ECO:0000259" key="4">
    <source>
        <dbReference type="Pfam" id="PF02225"/>
    </source>
</evidence>
<dbReference type="HOGENOM" id="CLU_005688_2_2_1"/>
<dbReference type="Gene3D" id="3.40.630.10">
    <property type="entry name" value="Zn peptidases"/>
    <property type="match status" value="1"/>
</dbReference>